<dbReference type="Proteomes" id="UP000478945">
    <property type="component" value="Unassembled WGS sequence"/>
</dbReference>
<evidence type="ECO:0000313" key="46">
    <source>
        <dbReference type="Proteomes" id="UP000413786"/>
    </source>
</evidence>
<evidence type="ECO:0000313" key="58">
    <source>
        <dbReference type="Proteomes" id="UP000533021"/>
    </source>
</evidence>
<dbReference type="Proteomes" id="UP000371553">
    <property type="component" value="Unassembled WGS sequence"/>
</dbReference>
<dbReference type="EMBL" id="AALEDS010000010">
    <property type="protein sequence ID" value="ECY6544791.1"/>
    <property type="molecule type" value="Genomic_DNA"/>
</dbReference>
<evidence type="ECO:0000313" key="49">
    <source>
        <dbReference type="Proteomes" id="UP000467347"/>
    </source>
</evidence>
<dbReference type="EMBL" id="AAAQQZ010000005">
    <property type="protein sequence ID" value="EAE1339286.1"/>
    <property type="molecule type" value="Genomic_DNA"/>
</dbReference>
<evidence type="ECO:0000313" key="41">
    <source>
        <dbReference type="Proteomes" id="UP000379076"/>
    </source>
</evidence>
<evidence type="ECO:0000313" key="15">
    <source>
        <dbReference type="EMBL" id="EAG9857143.1"/>
    </source>
</evidence>
<dbReference type="Proteomes" id="UP000344343">
    <property type="component" value="Unassembled WGS sequence"/>
</dbReference>
<dbReference type="Proteomes" id="UP000546397">
    <property type="component" value="Unassembled WGS sequence"/>
</dbReference>
<evidence type="ECO:0000256" key="1">
    <source>
        <dbReference type="SAM" id="Phobius"/>
    </source>
</evidence>
<evidence type="ECO:0000313" key="33">
    <source>
        <dbReference type="Proteomes" id="UP000331186"/>
    </source>
</evidence>
<keyword evidence="1" id="KW-1133">Transmembrane helix</keyword>
<evidence type="ECO:0000313" key="7">
    <source>
        <dbReference type="EMBL" id="EAD5787972.1"/>
    </source>
</evidence>
<dbReference type="Proteomes" id="UP000379076">
    <property type="component" value="Unassembled WGS sequence"/>
</dbReference>
<dbReference type="AlphaFoldDB" id="A0A2A5ZJS2"/>
<dbReference type="Proteomes" id="UP000529135">
    <property type="component" value="Unassembled WGS sequence"/>
</dbReference>
<dbReference type="EMBL" id="AANCRK010000001">
    <property type="protein sequence ID" value="EDN7713688.1"/>
    <property type="molecule type" value="Genomic_DNA"/>
</dbReference>
<accession>A0A2A5ZJS2</accession>
<reference evidence="32" key="4">
    <citation type="submission" date="2020-01" db="EMBL/GenBank/DDBJ databases">
        <authorList>
            <consortium name="NCBI Pathogen Detection Project"/>
        </authorList>
    </citation>
    <scope>NUCLEOTIDE SEQUENCE</scope>
    <source>
        <strain evidence="32">CFIAFB20140010</strain>
    </source>
</reference>
<reference evidence="28 38" key="3">
    <citation type="submission" date="2019-09" db="EMBL/GenBank/DDBJ databases">
        <authorList>
            <consortium name="GenomeTrakr network: Whole genome sequencing for foodborne pathogen traceback"/>
        </authorList>
    </citation>
    <scope>NUCLEOTIDE SEQUENCE [LARGE SCALE GENOMIC DNA]</scope>
    <source>
        <strain evidence="28 38">FLAG-55987</strain>
        <strain evidence="22 45">PHLUSALM00088</strain>
    </source>
</reference>
<evidence type="ECO:0000313" key="40">
    <source>
        <dbReference type="Proteomes" id="UP000376505"/>
    </source>
</evidence>
<organism evidence="31 50">
    <name type="scientific">Listeria monocytogenes</name>
    <dbReference type="NCBI Taxonomy" id="1639"/>
    <lineage>
        <taxon>Bacteria</taxon>
        <taxon>Bacillati</taxon>
        <taxon>Bacillota</taxon>
        <taxon>Bacilli</taxon>
        <taxon>Bacillales</taxon>
        <taxon>Listeriaceae</taxon>
        <taxon>Listeria</taxon>
    </lineage>
</organism>
<evidence type="ECO:0000313" key="9">
    <source>
        <dbReference type="EMBL" id="EAE1339286.1"/>
    </source>
</evidence>
<dbReference type="EMBL" id="AABEVT010000005">
    <property type="protein sequence ID" value="EAH0252746.1"/>
    <property type="molecule type" value="Genomic_DNA"/>
</dbReference>
<dbReference type="EMBL" id="AABFVG010000002">
    <property type="protein sequence ID" value="EAH2280982.1"/>
    <property type="molecule type" value="Genomic_DNA"/>
</dbReference>
<dbReference type="EMBL" id="AAHZFY010000022">
    <property type="protein sequence ID" value="ECB9514076.1"/>
    <property type="molecule type" value="Genomic_DNA"/>
</dbReference>
<dbReference type="Proteomes" id="UP000525850">
    <property type="component" value="Unassembled WGS sequence"/>
</dbReference>
<dbReference type="Proteomes" id="UP000530452">
    <property type="component" value="Unassembled WGS sequence"/>
</dbReference>
<evidence type="ECO:0000313" key="12">
    <source>
        <dbReference type="EMBL" id="EAG2514178.1"/>
    </source>
</evidence>
<evidence type="ECO:0000313" key="20">
    <source>
        <dbReference type="EMBL" id="EAH3127234.1"/>
    </source>
</evidence>
<reference evidence="32" key="1">
    <citation type="journal article" date="2018" name="Genome Biol.">
        <title>SKESA: strategic k-mer extension for scrupulous assemblies.</title>
        <authorList>
            <person name="Souvorov A."/>
            <person name="Agarwala R."/>
            <person name="Lipman D.J."/>
        </authorList>
    </citation>
    <scope>NUCLEOTIDE SEQUENCE [LARGE SCALE GENOMIC DNA]</scope>
    <source>
        <strain evidence="32">CFIAFB20140010</strain>
    </source>
</reference>
<evidence type="ECO:0000313" key="39">
    <source>
        <dbReference type="Proteomes" id="UP000371553"/>
    </source>
</evidence>
<dbReference type="EMBL" id="AAAMZD010000001">
    <property type="protein sequence ID" value="EAD3791770.1"/>
    <property type="molecule type" value="Genomic_DNA"/>
</dbReference>
<dbReference type="EMBL" id="AAJEKY010000005">
    <property type="protein sequence ID" value="ECL0131215.1"/>
    <property type="molecule type" value="Genomic_DNA"/>
</dbReference>
<evidence type="ECO:0000313" key="23">
    <source>
        <dbReference type="EMBL" id="ECB9472402.1"/>
    </source>
</evidence>
<evidence type="ECO:0000313" key="11">
    <source>
        <dbReference type="EMBL" id="EAG2245903.1"/>
    </source>
</evidence>
<dbReference type="EMBL" id="AAISWI010000021">
    <property type="protein sequence ID" value="ECH7212635.1"/>
    <property type="molecule type" value="Genomic_DNA"/>
</dbReference>
<evidence type="ECO:0000313" key="37">
    <source>
        <dbReference type="Proteomes" id="UP000352246"/>
    </source>
</evidence>
<evidence type="ECO:0000313" key="26">
    <source>
        <dbReference type="EMBL" id="ECH7212635.1"/>
    </source>
</evidence>
<evidence type="ECO:0000313" key="62">
    <source>
        <dbReference type="Proteomes" id="UP000566597"/>
    </source>
</evidence>
<dbReference type="EMBL" id="AAAJKI010000008">
    <property type="protein sequence ID" value="EAC6547651.1"/>
    <property type="molecule type" value="Genomic_DNA"/>
</dbReference>
<dbReference type="EMBL" id="AABGHY010000001">
    <property type="protein sequence ID" value="EAH3292778.1"/>
    <property type="molecule type" value="Genomic_DNA"/>
</dbReference>
<evidence type="ECO:0000313" key="2">
    <source>
        <dbReference type="EMBL" id="EAC4483042.1"/>
    </source>
</evidence>
<evidence type="ECO:0000313" key="29">
    <source>
        <dbReference type="EMBL" id="EDN7713688.1"/>
    </source>
</evidence>
<dbReference type="EMBL" id="AAALRN010000001">
    <property type="protein sequence ID" value="EAD1184072.1"/>
    <property type="molecule type" value="Genomic_DNA"/>
</dbReference>
<dbReference type="Proteomes" id="UP000331186">
    <property type="component" value="Unassembled WGS sequence"/>
</dbReference>
<dbReference type="RefSeq" id="WP_023552290.1">
    <property type="nucleotide sequence ID" value="NC_021823.1"/>
</dbReference>
<evidence type="ECO:0000313" key="31">
    <source>
        <dbReference type="EMBL" id="EDP8514340.1"/>
    </source>
</evidence>
<evidence type="ECO:0000313" key="52">
    <source>
        <dbReference type="Proteomes" id="UP000481141"/>
    </source>
</evidence>
<name>A0A2A5ZJS2_LISMN</name>
<evidence type="ECO:0000313" key="53">
    <source>
        <dbReference type="Proteomes" id="UP000517258"/>
    </source>
</evidence>
<dbReference type="EMBL" id="AANDSR010000017">
    <property type="protein sequence ID" value="EDN9837945.1"/>
    <property type="molecule type" value="Genomic_DNA"/>
</dbReference>
<dbReference type="Proteomes" id="UP000548826">
    <property type="component" value="Unassembled WGS sequence"/>
</dbReference>
<dbReference type="Proteomes" id="UP000517258">
    <property type="component" value="Unassembled WGS sequence"/>
</dbReference>
<evidence type="ECO:0000313" key="24">
    <source>
        <dbReference type="EMBL" id="ECB9514076.1"/>
    </source>
</evidence>
<dbReference type="EMBL" id="AABEQV010000005">
    <property type="protein sequence ID" value="EAG9857143.1"/>
    <property type="molecule type" value="Genomic_DNA"/>
</dbReference>
<reference evidence="53 54" key="2">
    <citation type="submission" date="2019-04" db="EMBL/GenBank/DDBJ databases">
        <authorList>
            <person name="Ashton P.M."/>
            <person name="Dallman T."/>
            <person name="Nair S."/>
            <person name="De Pinna E."/>
            <person name="Peters T."/>
            <person name="Grant K."/>
        </authorList>
    </citation>
    <scope>NUCLEOTIDE SEQUENCE [LARGE SCALE GENOMIC DNA]</scope>
    <source>
        <strain evidence="19 58">282333</strain>
        <strain evidence="21 57">282352</strain>
        <strain evidence="14 59">289003</strain>
        <strain evidence="17 62">406731</strain>
        <strain evidence="15 60">429821</strain>
        <strain evidence="18 54">562417</strain>
        <strain evidence="20 56">562428</strain>
        <strain evidence="16 53">563356</strain>
        <strain evidence="2 46">688377</strain>
        <strain evidence="27 51">760311</strain>
    </source>
</reference>
<dbReference type="EMBL" id="AABBAW010000001">
    <property type="protein sequence ID" value="EAG2514178.1"/>
    <property type="molecule type" value="Genomic_DNA"/>
</dbReference>
<dbReference type="EMBL" id="AABEMN010000018">
    <property type="protein sequence ID" value="EAG9520452.1"/>
    <property type="molecule type" value="Genomic_DNA"/>
</dbReference>
<gene>
    <name evidence="9" type="ORF">ART25_10250</name>
    <name evidence="12" type="ORF">B1N52_03325</name>
    <name evidence="11" type="ORF">B1S26_10865</name>
    <name evidence="13" type="ORF">B5K54_12935</name>
    <name evidence="10" type="ORF">BCZ21_02400</name>
    <name evidence="8" type="ORF">CD20_01180</name>
    <name evidence="18" type="ORF">D4271_07810</name>
    <name evidence="19" type="ORF">D4920_02750</name>
    <name evidence="14" type="ORF">D4B11_11775</name>
    <name evidence="15" type="ORF">D4C60_09075</name>
    <name evidence="16" type="ORF">D4D89_09015</name>
    <name evidence="17" type="ORF">D4U23_10130</name>
    <name evidence="20" type="ORF">D5M70_07945</name>
    <name evidence="21" type="ORF">D5N24_00060</name>
    <name evidence="3" type="ORF">DU018_04625</name>
    <name evidence="2" type="ORF">E0I39_09080</name>
    <name evidence="7" type="ORF">EX365_15600</name>
    <name evidence="6" type="ORF">EXZ73_03885</name>
    <name evidence="28" type="ORF">F6436_10640</name>
    <name evidence="22" type="ORF">FA835_07965</name>
    <name evidence="27" type="ORF">FJU19_08920</name>
    <name evidence="24" type="ORF">FLQ97_10035</name>
    <name evidence="23" type="ORF">FLR03_01780</name>
    <name evidence="25" type="ORF">FNX40_03280</name>
    <name evidence="26" type="ORF">FPL45_14990</name>
    <name evidence="31" type="ORF">G3O21_001764</name>
    <name evidence="30" type="ORF">GJW51_14865</name>
    <name evidence="29" type="ORF">GQG13_00965</name>
    <name evidence="32" type="ORF">GYP27_07365</name>
    <name evidence="4" type="ORF">QD52_03130</name>
    <name evidence="5" type="ORF">UI29_03155</name>
</gene>
<evidence type="ECO:0000313" key="27">
    <source>
        <dbReference type="EMBL" id="ECL0131215.1"/>
    </source>
</evidence>
<evidence type="ECO:0000313" key="48">
    <source>
        <dbReference type="Proteomes" id="UP000455569"/>
    </source>
</evidence>
<dbReference type="Proteomes" id="UP000389283">
    <property type="component" value="Unassembled WGS sequence"/>
</dbReference>
<evidence type="ECO:0000313" key="56">
    <source>
        <dbReference type="Proteomes" id="UP000529135"/>
    </source>
</evidence>
<evidence type="ECO:0000313" key="54">
    <source>
        <dbReference type="Proteomes" id="UP000525068"/>
    </source>
</evidence>
<evidence type="ECO:0000313" key="44">
    <source>
        <dbReference type="Proteomes" id="UP000403352"/>
    </source>
</evidence>
<evidence type="ECO:0000313" key="17">
    <source>
        <dbReference type="EMBL" id="EAH0252746.1"/>
    </source>
</evidence>
<evidence type="ECO:0000313" key="57">
    <source>
        <dbReference type="Proteomes" id="UP000530452"/>
    </source>
</evidence>
<evidence type="ECO:0000313" key="5">
    <source>
        <dbReference type="EMBL" id="EAD3791770.1"/>
    </source>
</evidence>
<evidence type="ECO:0000313" key="60">
    <source>
        <dbReference type="Proteomes" id="UP000548826"/>
    </source>
</evidence>
<dbReference type="EMBL" id="AABEVI010000005">
    <property type="protein sequence ID" value="EAH0218455.1"/>
    <property type="molecule type" value="Genomic_DNA"/>
</dbReference>
<evidence type="ECO:0000313" key="45">
    <source>
        <dbReference type="Proteomes" id="UP000410967"/>
    </source>
</evidence>
<evidence type="ECO:0000313" key="14">
    <source>
        <dbReference type="EMBL" id="EAG9520452.1"/>
    </source>
</evidence>
<dbReference type="Proteomes" id="UP000410967">
    <property type="component" value="Unassembled WGS sequence"/>
</dbReference>
<evidence type="ECO:0000313" key="3">
    <source>
        <dbReference type="EMBL" id="EAC6547651.1"/>
    </source>
</evidence>
<evidence type="ECO:0000313" key="25">
    <source>
        <dbReference type="EMBL" id="ECC1555824.1"/>
    </source>
</evidence>
<dbReference type="Proteomes" id="UP000364988">
    <property type="component" value="Unassembled WGS sequence"/>
</dbReference>
<feature type="transmembrane region" description="Helical" evidence="1">
    <location>
        <begin position="32"/>
        <end position="58"/>
    </location>
</feature>
<evidence type="ECO:0000313" key="42">
    <source>
        <dbReference type="Proteomes" id="UP000389283"/>
    </source>
</evidence>
<evidence type="ECO:0000313" key="10">
    <source>
        <dbReference type="EMBL" id="EAG2086093.1"/>
    </source>
</evidence>
<evidence type="ECO:0000313" key="30">
    <source>
        <dbReference type="EMBL" id="EDN9837945.1"/>
    </source>
</evidence>
<evidence type="ECO:0000313" key="61">
    <source>
        <dbReference type="Proteomes" id="UP000549379"/>
    </source>
</evidence>
<evidence type="ECO:0000313" key="13">
    <source>
        <dbReference type="EMBL" id="EAG2998192.1"/>
    </source>
</evidence>
<dbReference type="Proteomes" id="UP000376505">
    <property type="component" value="Unassembled WGS sequence"/>
</dbReference>
<evidence type="ECO:0000313" key="19">
    <source>
        <dbReference type="EMBL" id="EAH2280982.1"/>
    </source>
</evidence>
<dbReference type="EMBL" id="AAAIJX010000005">
    <property type="protein sequence ID" value="EAC4483042.1"/>
    <property type="molecule type" value="Genomic_DNA"/>
</dbReference>
<dbReference type="EMBL" id="AAANYN010000004">
    <property type="protein sequence ID" value="EAD5773426.1"/>
    <property type="molecule type" value="Genomic_DNA"/>
</dbReference>
<evidence type="ECO:0000313" key="8">
    <source>
        <dbReference type="EMBL" id="EAD8144675.1"/>
    </source>
</evidence>
<dbReference type="EMBL" id="AAHZFN010000002">
    <property type="protein sequence ID" value="ECB9472402.1"/>
    <property type="molecule type" value="Genomic_DNA"/>
</dbReference>
<dbReference type="Proteomes" id="UP000533021">
    <property type="component" value="Unassembled WGS sequence"/>
</dbReference>
<evidence type="ECO:0000313" key="47">
    <source>
        <dbReference type="Proteomes" id="UP000423131"/>
    </source>
</evidence>
<comment type="caution">
    <text evidence="31">The sequence shown here is derived from an EMBL/GenBank/DDBJ whole genome shotgun (WGS) entry which is preliminary data.</text>
</comment>
<dbReference type="Proteomes" id="UP000566597">
    <property type="component" value="Unassembled WGS sequence"/>
</dbReference>
<dbReference type="EMBL" id="AACKDQ010000015">
    <property type="protein sequence ID" value="EAK9317032.1"/>
    <property type="molecule type" value="Genomic_DNA"/>
</dbReference>
<evidence type="ECO:0000313" key="50">
    <source>
        <dbReference type="Proteomes" id="UP000478704"/>
    </source>
</evidence>
<dbReference type="Proteomes" id="UP000549379">
    <property type="component" value="Unassembled WGS sequence"/>
</dbReference>
<evidence type="ECO:0000313" key="38">
    <source>
        <dbReference type="Proteomes" id="UP000364988"/>
    </source>
</evidence>
<dbReference type="Proteomes" id="UP000840569">
    <property type="component" value="Unassembled WGS sequence"/>
</dbReference>
<evidence type="ECO:0000313" key="43">
    <source>
        <dbReference type="Proteomes" id="UP000398321"/>
    </source>
</evidence>
<keyword evidence="1" id="KW-0472">Membrane</keyword>
<dbReference type="Proteomes" id="UP000337746">
    <property type="component" value="Unassembled WGS sequence"/>
</dbReference>
<dbReference type="EMBL" id="AABGFX010000005">
    <property type="protein sequence ID" value="EAH3127234.1"/>
    <property type="molecule type" value="Genomic_DNA"/>
</dbReference>
<dbReference type="Proteomes" id="UP000467347">
    <property type="component" value="Unassembled WGS sequence"/>
</dbReference>
<dbReference type="Proteomes" id="UP000352246">
    <property type="component" value="Unassembled WGS sequence"/>
</dbReference>
<sequence>MVKKLNRILLAFLVWIADNSHSLLLLAGMSLLVYAAFLFTFKTGIISAGIMLIVISLLSAPKKGGD</sequence>
<dbReference type="EMBL" id="AAIAJJ010000002">
    <property type="protein sequence ID" value="ECC1555824.1"/>
    <property type="molecule type" value="Genomic_DNA"/>
</dbReference>
<evidence type="ECO:0000313" key="28">
    <source>
        <dbReference type="EMBL" id="ECY6544791.1"/>
    </source>
</evidence>
<evidence type="ECO:0000313" key="55">
    <source>
        <dbReference type="Proteomes" id="UP000525850"/>
    </source>
</evidence>
<dbReference type="Proteomes" id="UP000455569">
    <property type="component" value="Unassembled WGS sequence"/>
</dbReference>
<dbReference type="EMBL" id="AAANYR010000014">
    <property type="protein sequence ID" value="EAD5787972.1"/>
    <property type="molecule type" value="Genomic_DNA"/>
</dbReference>
<evidence type="ECO:0000313" key="51">
    <source>
        <dbReference type="Proteomes" id="UP000478945"/>
    </source>
</evidence>
<evidence type="ECO:0000313" key="36">
    <source>
        <dbReference type="Proteomes" id="UP000345329"/>
    </source>
</evidence>
<evidence type="ECO:0000313" key="4">
    <source>
        <dbReference type="EMBL" id="EAD1184072.1"/>
    </source>
</evidence>
<evidence type="ECO:0000313" key="22">
    <source>
        <dbReference type="EMBL" id="EAK9317032.1"/>
    </source>
</evidence>
<dbReference type="Proteomes" id="UP000345329">
    <property type="component" value="Unassembled WGS sequence"/>
</dbReference>
<evidence type="ECO:0000313" key="59">
    <source>
        <dbReference type="Proteomes" id="UP000546397"/>
    </source>
</evidence>
<keyword evidence="1" id="KW-0812">Transmembrane</keyword>
<dbReference type="Proteomes" id="UP000478704">
    <property type="component" value="Unassembled WGS sequence"/>
</dbReference>
<proteinExistence type="predicted"/>
<evidence type="ECO:0000313" key="34">
    <source>
        <dbReference type="Proteomes" id="UP000337746"/>
    </source>
</evidence>
<protein>
    <submittedName>
        <fullName evidence="31">DUF1056 family protein</fullName>
    </submittedName>
</protein>
<dbReference type="EMBL" id="DAAHYZ010000004">
    <property type="protein sequence ID" value="HAB7721791.1"/>
    <property type="molecule type" value="Genomic_DNA"/>
</dbReference>
<dbReference type="EMBL" id="AABFMV010000005">
    <property type="protein sequence ID" value="EAH1615310.1"/>
    <property type="molecule type" value="Genomic_DNA"/>
</dbReference>
<dbReference type="Proteomes" id="UP000413786">
    <property type="component" value="Unassembled WGS sequence"/>
</dbReference>
<dbReference type="EMBL" id="AANPAU010000006">
    <property type="protein sequence ID" value="EDP8514340.1"/>
    <property type="molecule type" value="Genomic_DNA"/>
</dbReference>
<evidence type="ECO:0000313" key="18">
    <source>
        <dbReference type="EMBL" id="EAH1615310.1"/>
    </source>
</evidence>
<dbReference type="Proteomes" id="UP000398321">
    <property type="component" value="Unassembled WGS sequence"/>
</dbReference>
<dbReference type="EMBL" id="AABBHO010000047">
    <property type="protein sequence ID" value="EAG2998192.1"/>
    <property type="molecule type" value="Genomic_DNA"/>
</dbReference>
<dbReference type="EMBL" id="AAAPCR010000001">
    <property type="protein sequence ID" value="EAD8144675.1"/>
    <property type="molecule type" value="Genomic_DNA"/>
</dbReference>
<dbReference type="Proteomes" id="UP000403352">
    <property type="component" value="Unassembled WGS sequence"/>
</dbReference>
<dbReference type="EMBL" id="AABAWE010000001">
    <property type="protein sequence ID" value="EAG2086093.1"/>
    <property type="molecule type" value="Genomic_DNA"/>
</dbReference>
<evidence type="ECO:0000313" key="32">
    <source>
        <dbReference type="EMBL" id="HAB7721791.1"/>
    </source>
</evidence>
<evidence type="ECO:0000313" key="16">
    <source>
        <dbReference type="EMBL" id="EAH0218455.1"/>
    </source>
</evidence>
<dbReference type="Proteomes" id="UP000423131">
    <property type="component" value="Unassembled WGS sequence"/>
</dbReference>
<dbReference type="Proteomes" id="UP000525068">
    <property type="component" value="Unassembled WGS sequence"/>
</dbReference>
<evidence type="ECO:0000313" key="21">
    <source>
        <dbReference type="EMBL" id="EAH3292778.1"/>
    </source>
</evidence>
<evidence type="ECO:0000313" key="6">
    <source>
        <dbReference type="EMBL" id="EAD5773426.1"/>
    </source>
</evidence>
<dbReference type="Proteomes" id="UP000481141">
    <property type="component" value="Unassembled WGS sequence"/>
</dbReference>
<dbReference type="EMBL" id="AABAYG010000005">
    <property type="protein sequence ID" value="EAG2245903.1"/>
    <property type="molecule type" value="Genomic_DNA"/>
</dbReference>
<evidence type="ECO:0000313" key="35">
    <source>
        <dbReference type="Proteomes" id="UP000344343"/>
    </source>
</evidence>
<reference evidence="31 50" key="5">
    <citation type="submission" date="2020-02" db="EMBL/GenBank/DDBJ databases">
        <authorList>
            <consortium name="GenomeTrakr: Next Generation Sequencing Network for Food Pathogen Tracability"/>
        </authorList>
    </citation>
    <scope>NUCLEOTIDE SEQUENCE [LARGE SCALE GENOMIC DNA]</scope>
    <source>
        <strain evidence="13 61">10B02965A-1</strain>
        <strain evidence="29 48">CFSAN102901</strain>
        <strain evidence="9 41">FDA00006494</strain>
        <strain evidence="4 44">FDA00008584</strain>
        <strain evidence="11">FDA00011243</strain>
        <strain evidence="3 33">FDA00013332</strain>
        <strain evidence="7 35">FDA00013853</strain>
        <strain evidence="23 47">FDA00014336</strain>
        <strain evidence="25 42">FDA00014370</strain>
        <strain evidence="24 43">FDA00014392</strain>
        <strain evidence="26 37">FDA00014472</strain>
        <strain evidence="31">FDA00015054</strain>
        <strain evidence="50">FDA1090798-S029-001</strain>
        <strain evidence="52">FDA956581-098-004</strain>
        <strain evidence="12 55">FDA960927-006-004</strain>
        <strain evidence="10 34">FLAG-54356</strain>
        <strain evidence="6 40">FSIS31901579</strain>
        <strain evidence="8 39">NYAG13B12507-5</strain>
        <strain evidence="30 49">OSF101448</strain>
        <strain evidence="5 36">VA-WGS-00405</strain>
    </source>
</reference>